<dbReference type="GO" id="GO:0010468">
    <property type="term" value="P:regulation of gene expression"/>
    <property type="evidence" value="ECO:0007669"/>
    <property type="project" value="TreeGrafter"/>
</dbReference>
<evidence type="ECO:0000313" key="12">
    <source>
        <dbReference type="Proteomes" id="UP000800094"/>
    </source>
</evidence>
<dbReference type="Gene3D" id="3.30.160.60">
    <property type="entry name" value="Classic Zinc Finger"/>
    <property type="match status" value="1"/>
</dbReference>
<protein>
    <recommendedName>
        <fullName evidence="10">C2H2-type domain-containing protein</fullName>
    </recommendedName>
</protein>
<keyword evidence="4 7" id="KW-0863">Zinc-finger</keyword>
<feature type="region of interest" description="Disordered" evidence="9">
    <location>
        <begin position="307"/>
        <end position="356"/>
    </location>
</feature>
<keyword evidence="12" id="KW-1185">Reference proteome</keyword>
<dbReference type="PROSITE" id="PS00028">
    <property type="entry name" value="ZINC_FINGER_C2H2_1"/>
    <property type="match status" value="2"/>
</dbReference>
<evidence type="ECO:0000256" key="4">
    <source>
        <dbReference type="ARBA" id="ARBA00022771"/>
    </source>
</evidence>
<dbReference type="PANTHER" id="PTHR16515:SF49">
    <property type="entry name" value="GASTRULA ZINC FINGER PROTEIN XLCGF49.1-LIKE-RELATED"/>
    <property type="match status" value="1"/>
</dbReference>
<keyword evidence="5" id="KW-0862">Zinc</keyword>
<evidence type="ECO:0000256" key="9">
    <source>
        <dbReference type="SAM" id="MobiDB-lite"/>
    </source>
</evidence>
<sequence length="881" mass="99111">MAEVDDKSWIDSLKVVLPAIYSFTTLGNSPKMKTWFHTHRLRKQRSVTALPIQKHDSSDIEQGAPTRPLPAIPTRVDSATRIAASHTSSRMSIERYLSAPLEEEAASVPAIEAAIKRQTSQSRIPRITAAPSGRHSRESSYDANSDGRRTFYTSGSAPDSTGTSYSAVSKTNHLPRSKIPPEVPEMPELPRPERLEFENDKAQSPERPTTSGTVDMEKTWAEQMEKLMPGYSPDKKLNYKAKAEEEIARIQEKAKLLEERIRLYEKERENAELLVPRITDEMAYERMVAQPKLAWILGTDNADARSIVRPKSSGSMAPSTTDDLPDRPSTSGTLVEGGQNRNPRRTRSSGALDERARQAALERKSAGVDRKPSRRARFYCTFCQKRFHSRLEWMRHEQTIHMPEELWVCCPRTGEFPDRCPFCAKSNPSPSHLADHNYLSCQAKPLSERTFSRQDHFLQHISAEHKVSPGQKPLRLTELLDAWRHPLPLKQGHQGLHCGFCGLTFATYKERTEHVAAHFMEGLDMMSWWNARVSHEVAQASKANQHPDLPHKCAYCERTYENLAVAQKLHPICTMYSCSFLPGMQYTIYPAGSRAHLEAVCCYCNETLVRGNGKVKGAVLKDHITQHNFRNCNQRLYFSGQRFRQHLQDSHKTNFDGTLFAGWTLLLKSSKMEKAAIFEPLEASAAVRRAYTDPGAAAAKQGKKKDKDVPPMSIPKMNFMDFSETPQTASHPKKKLRRKASTQTMPDKAVREIRDSTTFFTRAATIDLAYGNSASPSPRFGPQGLLSPKQLPPQHKAGFPVASHPVDAVASSPKFYRRRLDASTRNRLYIRCDEEGPLSKNSQRLFRRVPGSAFGALVLHSSLVGAVPARMTNSVDVYSLH</sequence>
<evidence type="ECO:0000259" key="10">
    <source>
        <dbReference type="PROSITE" id="PS50157"/>
    </source>
</evidence>
<dbReference type="PANTHER" id="PTHR16515">
    <property type="entry name" value="PR DOMAIN ZINC FINGER PROTEIN"/>
    <property type="match status" value="1"/>
</dbReference>
<comment type="subcellular location">
    <subcellularLocation>
        <location evidence="1">Nucleus</location>
    </subcellularLocation>
</comment>
<dbReference type="PROSITE" id="PS50157">
    <property type="entry name" value="ZINC_FINGER_C2H2_2"/>
    <property type="match status" value="1"/>
</dbReference>
<feature type="region of interest" description="Disordered" evidence="9">
    <location>
        <begin position="117"/>
        <end position="190"/>
    </location>
</feature>
<dbReference type="InterPro" id="IPR050331">
    <property type="entry name" value="Zinc_finger"/>
</dbReference>
<evidence type="ECO:0000256" key="5">
    <source>
        <dbReference type="ARBA" id="ARBA00022833"/>
    </source>
</evidence>
<proteinExistence type="predicted"/>
<feature type="region of interest" description="Disordered" evidence="9">
    <location>
        <begin position="717"/>
        <end position="746"/>
    </location>
</feature>
<feature type="compositionally biased region" description="Polar residues" evidence="9">
    <location>
        <begin position="151"/>
        <end position="174"/>
    </location>
</feature>
<dbReference type="AlphaFoldDB" id="A0A6A6ISM3"/>
<keyword evidence="6" id="KW-0539">Nucleus</keyword>
<keyword evidence="3" id="KW-0677">Repeat</keyword>
<dbReference type="Proteomes" id="UP000800094">
    <property type="component" value="Unassembled WGS sequence"/>
</dbReference>
<evidence type="ECO:0000256" key="1">
    <source>
        <dbReference type="ARBA" id="ARBA00004123"/>
    </source>
</evidence>
<reference evidence="11" key="1">
    <citation type="journal article" date="2020" name="Stud. Mycol.">
        <title>101 Dothideomycetes genomes: a test case for predicting lifestyles and emergence of pathogens.</title>
        <authorList>
            <person name="Haridas S."/>
            <person name="Albert R."/>
            <person name="Binder M."/>
            <person name="Bloem J."/>
            <person name="Labutti K."/>
            <person name="Salamov A."/>
            <person name="Andreopoulos B."/>
            <person name="Baker S."/>
            <person name="Barry K."/>
            <person name="Bills G."/>
            <person name="Bluhm B."/>
            <person name="Cannon C."/>
            <person name="Castanera R."/>
            <person name="Culley D."/>
            <person name="Daum C."/>
            <person name="Ezra D."/>
            <person name="Gonzalez J."/>
            <person name="Henrissat B."/>
            <person name="Kuo A."/>
            <person name="Liang C."/>
            <person name="Lipzen A."/>
            <person name="Lutzoni F."/>
            <person name="Magnuson J."/>
            <person name="Mondo S."/>
            <person name="Nolan M."/>
            <person name="Ohm R."/>
            <person name="Pangilinan J."/>
            <person name="Park H.-J."/>
            <person name="Ramirez L."/>
            <person name="Alfaro M."/>
            <person name="Sun H."/>
            <person name="Tritt A."/>
            <person name="Yoshinaga Y."/>
            <person name="Zwiers L.-H."/>
            <person name="Turgeon B."/>
            <person name="Goodwin S."/>
            <person name="Spatafora J."/>
            <person name="Crous P."/>
            <person name="Grigoriev I."/>
        </authorList>
    </citation>
    <scope>NUCLEOTIDE SEQUENCE</scope>
    <source>
        <strain evidence="11">CBS 122368</strain>
    </source>
</reference>
<evidence type="ECO:0000256" key="7">
    <source>
        <dbReference type="PROSITE-ProRule" id="PRU00042"/>
    </source>
</evidence>
<evidence type="ECO:0000256" key="8">
    <source>
        <dbReference type="SAM" id="Coils"/>
    </source>
</evidence>
<accession>A0A6A6ISM3</accession>
<organism evidence="11 12">
    <name type="scientific">Trematosphaeria pertusa</name>
    <dbReference type="NCBI Taxonomy" id="390896"/>
    <lineage>
        <taxon>Eukaryota</taxon>
        <taxon>Fungi</taxon>
        <taxon>Dikarya</taxon>
        <taxon>Ascomycota</taxon>
        <taxon>Pezizomycotina</taxon>
        <taxon>Dothideomycetes</taxon>
        <taxon>Pleosporomycetidae</taxon>
        <taxon>Pleosporales</taxon>
        <taxon>Massarineae</taxon>
        <taxon>Trematosphaeriaceae</taxon>
        <taxon>Trematosphaeria</taxon>
    </lineage>
</organism>
<dbReference type="SMART" id="SM00355">
    <property type="entry name" value="ZnF_C2H2"/>
    <property type="match status" value="3"/>
</dbReference>
<gene>
    <name evidence="11" type="ORF">BU26DRAFT_560712</name>
</gene>
<evidence type="ECO:0000256" key="6">
    <source>
        <dbReference type="ARBA" id="ARBA00023242"/>
    </source>
</evidence>
<dbReference type="GeneID" id="54586154"/>
<dbReference type="OrthoDB" id="10056939at2759"/>
<evidence type="ECO:0000256" key="2">
    <source>
        <dbReference type="ARBA" id="ARBA00022723"/>
    </source>
</evidence>
<feature type="domain" description="C2H2-type" evidence="10">
    <location>
        <begin position="378"/>
        <end position="406"/>
    </location>
</feature>
<name>A0A6A6ISM3_9PLEO</name>
<dbReference type="InterPro" id="IPR013087">
    <property type="entry name" value="Znf_C2H2_type"/>
</dbReference>
<dbReference type="GO" id="GO:0008270">
    <property type="term" value="F:zinc ion binding"/>
    <property type="evidence" value="ECO:0007669"/>
    <property type="project" value="UniProtKB-KW"/>
</dbReference>
<evidence type="ECO:0000313" key="11">
    <source>
        <dbReference type="EMBL" id="KAF2253406.1"/>
    </source>
</evidence>
<dbReference type="RefSeq" id="XP_033688410.1">
    <property type="nucleotide sequence ID" value="XM_033832824.1"/>
</dbReference>
<evidence type="ECO:0000256" key="3">
    <source>
        <dbReference type="ARBA" id="ARBA00022737"/>
    </source>
</evidence>
<keyword evidence="2" id="KW-0479">Metal-binding</keyword>
<feature type="compositionally biased region" description="Basic and acidic residues" evidence="9">
    <location>
        <begin position="135"/>
        <end position="149"/>
    </location>
</feature>
<dbReference type="EMBL" id="ML987191">
    <property type="protein sequence ID" value="KAF2253406.1"/>
    <property type="molecule type" value="Genomic_DNA"/>
</dbReference>
<dbReference type="GO" id="GO:0005634">
    <property type="term" value="C:nucleus"/>
    <property type="evidence" value="ECO:0007669"/>
    <property type="project" value="UniProtKB-SubCell"/>
</dbReference>
<feature type="coiled-coil region" evidence="8">
    <location>
        <begin position="240"/>
        <end position="274"/>
    </location>
</feature>
<feature type="compositionally biased region" description="Basic residues" evidence="9">
    <location>
        <begin position="731"/>
        <end position="740"/>
    </location>
</feature>
<keyword evidence="8" id="KW-0175">Coiled coil</keyword>
<feature type="compositionally biased region" description="Polar residues" evidence="9">
    <location>
        <begin position="312"/>
        <end position="333"/>
    </location>
</feature>